<evidence type="ECO:0000256" key="2">
    <source>
        <dbReference type="ARBA" id="ARBA00023239"/>
    </source>
</evidence>
<comment type="caution">
    <text evidence="5">The sequence shown here is derived from an EMBL/GenBank/DDBJ whole genome shotgun (WGS) entry which is preliminary data.</text>
</comment>
<dbReference type="InterPro" id="IPR036581">
    <property type="entry name" value="Cyanate_lyase_C_sf"/>
</dbReference>
<dbReference type="InterPro" id="IPR008076">
    <property type="entry name" value="Cyanase"/>
</dbReference>
<dbReference type="GO" id="GO:0008824">
    <property type="term" value="F:cyanate hydratase activity"/>
    <property type="evidence" value="ECO:0007669"/>
    <property type="project" value="UniProtKB-UniRule"/>
</dbReference>
<dbReference type="InterPro" id="IPR010982">
    <property type="entry name" value="Lambda_DNA-bd_dom_sf"/>
</dbReference>
<dbReference type="PRINTS" id="PR01693">
    <property type="entry name" value="CYANASE"/>
</dbReference>
<dbReference type="Pfam" id="PF02560">
    <property type="entry name" value="Cyanate_lyase"/>
    <property type="match status" value="1"/>
</dbReference>
<dbReference type="InterPro" id="IPR003712">
    <property type="entry name" value="Cyanate_lyase_C"/>
</dbReference>
<dbReference type="GO" id="GO:0003677">
    <property type="term" value="F:DNA binding"/>
    <property type="evidence" value="ECO:0007669"/>
    <property type="project" value="InterPro"/>
</dbReference>
<name>A0A944M6T9_9GAMM</name>
<dbReference type="NCBIfam" id="NF002773">
    <property type="entry name" value="PRK02866.1"/>
    <property type="match status" value="1"/>
</dbReference>
<evidence type="ECO:0000256" key="1">
    <source>
        <dbReference type="ARBA" id="ARBA00003561"/>
    </source>
</evidence>
<feature type="domain" description="Cyanate lyase C-terminal" evidence="4">
    <location>
        <begin position="74"/>
        <end position="146"/>
    </location>
</feature>
<organism evidence="5 6">
    <name type="scientific">Candidatus Thiodiazotropha taylori</name>
    <dbReference type="NCBI Taxonomy" id="2792791"/>
    <lineage>
        <taxon>Bacteria</taxon>
        <taxon>Pseudomonadati</taxon>
        <taxon>Pseudomonadota</taxon>
        <taxon>Gammaproteobacteria</taxon>
        <taxon>Chromatiales</taxon>
        <taxon>Sedimenticolaceae</taxon>
        <taxon>Candidatus Thiodiazotropha</taxon>
    </lineage>
</organism>
<evidence type="ECO:0000256" key="3">
    <source>
        <dbReference type="HAMAP-Rule" id="MF_00535"/>
    </source>
</evidence>
<gene>
    <name evidence="3 5" type="primary">cynS</name>
    <name evidence="5" type="ORF">KME65_00100</name>
</gene>
<dbReference type="CDD" id="cd00559">
    <property type="entry name" value="Cyanase_C"/>
    <property type="match status" value="1"/>
</dbReference>
<dbReference type="EMBL" id="JAHHGM010000001">
    <property type="protein sequence ID" value="MBT2987339.1"/>
    <property type="molecule type" value="Genomic_DNA"/>
</dbReference>
<dbReference type="Gene3D" id="1.10.260.40">
    <property type="entry name" value="lambda repressor-like DNA-binding domains"/>
    <property type="match status" value="1"/>
</dbReference>
<dbReference type="SUPFAM" id="SSF47413">
    <property type="entry name" value="lambda repressor-like DNA-binding domains"/>
    <property type="match status" value="1"/>
</dbReference>
<dbReference type="Proteomes" id="UP000770889">
    <property type="component" value="Unassembled WGS sequence"/>
</dbReference>
<keyword evidence="2 3" id="KW-0456">Lyase</keyword>
<dbReference type="InterPro" id="IPR048564">
    <property type="entry name" value="CYNS_N"/>
</dbReference>
<dbReference type="HAMAP" id="MF_00535">
    <property type="entry name" value="Cyanate_hydrat"/>
    <property type="match status" value="1"/>
</dbReference>
<comment type="function">
    <text evidence="1 3">Catalyzes the reaction of cyanate with bicarbonate to produce ammonia and carbon dioxide.</text>
</comment>
<dbReference type="PANTHER" id="PTHR34186">
    <property type="entry name" value="CYANATE HYDRATASE"/>
    <property type="match status" value="1"/>
</dbReference>
<dbReference type="Pfam" id="PF21291">
    <property type="entry name" value="CYNS_N"/>
    <property type="match status" value="1"/>
</dbReference>
<comment type="catalytic activity">
    <reaction evidence="3">
        <text>cyanate + hydrogencarbonate + 3 H(+) = NH4(+) + 2 CO2</text>
        <dbReference type="Rhea" id="RHEA:11120"/>
        <dbReference type="ChEBI" id="CHEBI:15378"/>
        <dbReference type="ChEBI" id="CHEBI:16526"/>
        <dbReference type="ChEBI" id="CHEBI:17544"/>
        <dbReference type="ChEBI" id="CHEBI:28938"/>
        <dbReference type="ChEBI" id="CHEBI:29195"/>
        <dbReference type="EC" id="4.2.1.104"/>
    </reaction>
</comment>
<dbReference type="PANTHER" id="PTHR34186:SF2">
    <property type="entry name" value="CYANATE HYDRATASE"/>
    <property type="match status" value="1"/>
</dbReference>
<feature type="active site" evidence="3">
    <location>
        <position position="87"/>
    </location>
</feature>
<evidence type="ECO:0000259" key="4">
    <source>
        <dbReference type="SMART" id="SM01116"/>
    </source>
</evidence>
<dbReference type="SMART" id="SM01116">
    <property type="entry name" value="Cyanate_lyase"/>
    <property type="match status" value="1"/>
</dbReference>
<evidence type="ECO:0000313" key="6">
    <source>
        <dbReference type="Proteomes" id="UP000770889"/>
    </source>
</evidence>
<feature type="active site" evidence="3">
    <location>
        <position position="113"/>
    </location>
</feature>
<comment type="similarity">
    <text evidence="3">Belongs to the cyanase family.</text>
</comment>
<accession>A0A944M6T9</accession>
<evidence type="ECO:0000313" key="5">
    <source>
        <dbReference type="EMBL" id="MBT2987339.1"/>
    </source>
</evidence>
<dbReference type="Gene3D" id="3.30.1160.10">
    <property type="entry name" value="Cyanate lyase, C-terminal domain"/>
    <property type="match status" value="1"/>
</dbReference>
<sequence length="146" mass="16312">MKKIEMTEAIMEAKLKSGMGWEAIAEVVGLDPVFVTSACLGMNTLEAQYADKLCTALGLSEEVSATLQQFPTKIWEQTVPTDPVIYRWYEIVGVYGETIKEIINEKFGDGIMSAIDFSMKIDKEENPAGDRVLVTMSGKFLPYKTW</sequence>
<dbReference type="EC" id="4.2.1.104" evidence="3"/>
<proteinExistence type="inferred from homology"/>
<dbReference type="SUPFAM" id="SSF55234">
    <property type="entry name" value="Cyanase C-terminal domain"/>
    <property type="match status" value="1"/>
</dbReference>
<dbReference type="AlphaFoldDB" id="A0A944M6T9"/>
<dbReference type="NCBIfam" id="TIGR00673">
    <property type="entry name" value="cynS"/>
    <property type="match status" value="1"/>
</dbReference>
<dbReference type="PIRSF" id="PIRSF001263">
    <property type="entry name" value="Cyanate_hydratas"/>
    <property type="match status" value="1"/>
</dbReference>
<protein>
    <recommendedName>
        <fullName evidence="3">Cyanate hydratase</fullName>
        <shortName evidence="3">Cyanase</shortName>
        <ecNumber evidence="3">4.2.1.104</ecNumber>
    </recommendedName>
    <alternativeName>
        <fullName evidence="3">Cyanate hydrolase</fullName>
    </alternativeName>
    <alternativeName>
        <fullName evidence="3">Cyanate lyase</fullName>
    </alternativeName>
</protein>
<reference evidence="5 6" key="1">
    <citation type="submission" date="2021-05" db="EMBL/GenBank/DDBJ databases">
        <title>Genetic and Functional Diversity in Clade A Lucinid endosymbionts from the Bahamas.</title>
        <authorList>
            <person name="Giani N.M."/>
            <person name="Engel A.S."/>
            <person name="Campbell B.J."/>
        </authorList>
    </citation>
    <scope>NUCLEOTIDE SEQUENCE [LARGE SCALE GENOMIC DNA]</scope>
    <source>
        <strain evidence="5">LUC16012Gg_MoonRockCtena</strain>
    </source>
</reference>
<feature type="active site" evidence="3">
    <location>
        <position position="90"/>
    </location>
</feature>